<name>A0A2X2CUT8_PSELU</name>
<evidence type="ECO:0000313" key="2">
    <source>
        <dbReference type="EMBL" id="SPZ09436.1"/>
    </source>
</evidence>
<gene>
    <name evidence="2" type="ORF">NCTC11842_03005</name>
</gene>
<organism evidence="2 3">
    <name type="scientific">Pseudomonas luteola</name>
    <dbReference type="NCBI Taxonomy" id="47886"/>
    <lineage>
        <taxon>Bacteria</taxon>
        <taxon>Pseudomonadati</taxon>
        <taxon>Pseudomonadota</taxon>
        <taxon>Gammaproteobacteria</taxon>
        <taxon>Pseudomonadales</taxon>
        <taxon>Pseudomonadaceae</taxon>
        <taxon>Pseudomonas</taxon>
    </lineage>
</organism>
<keyword evidence="1" id="KW-0812">Transmembrane</keyword>
<protein>
    <submittedName>
        <fullName evidence="2">Uncharacterized protein</fullName>
    </submittedName>
</protein>
<evidence type="ECO:0000313" key="3">
    <source>
        <dbReference type="Proteomes" id="UP000250443"/>
    </source>
</evidence>
<evidence type="ECO:0000256" key="1">
    <source>
        <dbReference type="SAM" id="Phobius"/>
    </source>
</evidence>
<accession>A0A2X2CUT8</accession>
<dbReference type="EMBL" id="UAUF01000013">
    <property type="protein sequence ID" value="SPZ09436.1"/>
    <property type="molecule type" value="Genomic_DNA"/>
</dbReference>
<keyword evidence="1" id="KW-1133">Transmembrane helix</keyword>
<sequence>MLTDNEQGFSARGMAFIQLKYASVTSFADLIIFTVPCSNQMARLHTFSISSREYLAMTRILLALIISLILASPYVRGLRPLPKAIHP</sequence>
<keyword evidence="1" id="KW-0472">Membrane</keyword>
<feature type="transmembrane region" description="Helical" evidence="1">
    <location>
        <begin position="54"/>
        <end position="75"/>
    </location>
</feature>
<proteinExistence type="predicted"/>
<dbReference type="AlphaFoldDB" id="A0A2X2CUT8"/>
<feature type="transmembrane region" description="Helical" evidence="1">
    <location>
        <begin position="21"/>
        <end position="42"/>
    </location>
</feature>
<reference evidence="2 3" key="1">
    <citation type="submission" date="2018-06" db="EMBL/GenBank/DDBJ databases">
        <authorList>
            <consortium name="Pathogen Informatics"/>
            <person name="Doyle S."/>
        </authorList>
    </citation>
    <scope>NUCLEOTIDE SEQUENCE [LARGE SCALE GENOMIC DNA]</scope>
    <source>
        <strain evidence="2 3">NCTC11842</strain>
    </source>
</reference>
<dbReference type="Proteomes" id="UP000250443">
    <property type="component" value="Unassembled WGS sequence"/>
</dbReference>